<dbReference type="InterPro" id="IPR001849">
    <property type="entry name" value="PH_domain"/>
</dbReference>
<evidence type="ECO:0000256" key="1">
    <source>
        <dbReference type="SAM" id="MobiDB-lite"/>
    </source>
</evidence>
<feature type="region of interest" description="Disordered" evidence="1">
    <location>
        <begin position="277"/>
        <end position="321"/>
    </location>
</feature>
<dbReference type="InterPro" id="IPR011029">
    <property type="entry name" value="DEATH-like_dom_sf"/>
</dbReference>
<evidence type="ECO:0000313" key="4">
    <source>
        <dbReference type="EnsemblMetazoa" id="Aqu2.1.10091_001"/>
    </source>
</evidence>
<sequence>MARKGEFKIIAENYLQRYCTTWLFFKSYVKEYASLLLYENGSTVLEFRADQNDYVKYRYEMESCVGVYLRVEMDHARANWPTDINPECCFTLINQREDKILYLIAENSKIAQNWTWKLSQYIKVPQNARKPFSEEFSVNNLIDVYNLLIAEPSLLSSEPSSWKFLGRNLGLADSTLQKIEDFYDTKEDRLYNCLSKWIRRCDQVDEKGGPTCYKLVDALRKINNEEIAERVFAKFNNKNGEEKGTSIKEDGEEGKNLLTEKGSVEPQGESGDACLPAPGLEDTAVHPKPKSQQLLEETEESFKDEERQEIRQSQTEDERKRTWTLAGHGDKTYEQALANCQKDSKLRMLMEAVTYKMQNSKMSFLAEIKFLSNTKMSSLVTINNETPHTMMYHQCFIARGRISGYPGFNESIAANSHKSYSFEKYSSLSLDGCAAMILLSATTCESTKCYFAVAFRNYLKFASLSRNKAALLILNDAESIVRMSDSQCFSKIMRNKDESPNFEGCYKGDIYKPSFMLASLDQSECHEFRNICFRIAMIDGTRSQISLTVLHPEPIG</sequence>
<feature type="domain" description="PH" evidence="2">
    <location>
        <begin position="1"/>
        <end position="123"/>
    </location>
</feature>
<dbReference type="EnsemblMetazoa" id="Aqu2.1.10091_001">
    <property type="protein sequence ID" value="Aqu2.1.10091_001"/>
    <property type="gene ID" value="Aqu2.1.10091"/>
</dbReference>
<dbReference type="PROSITE" id="PS50017">
    <property type="entry name" value="DEATH_DOMAIN"/>
    <property type="match status" value="1"/>
</dbReference>
<protein>
    <recommendedName>
        <fullName evidence="6">Death domain-containing protein</fullName>
    </recommendedName>
</protein>
<accession>A0A1X7T771</accession>
<evidence type="ECO:0000259" key="2">
    <source>
        <dbReference type="PROSITE" id="PS50003"/>
    </source>
</evidence>
<dbReference type="OrthoDB" id="676979at2759"/>
<dbReference type="SUPFAM" id="SSF47986">
    <property type="entry name" value="DEATH domain"/>
    <property type="match status" value="1"/>
</dbReference>
<gene>
    <name evidence="4" type="primary">109589540</name>
</gene>
<feature type="domain" description="Death" evidence="3">
    <location>
        <begin position="161"/>
        <end position="235"/>
    </location>
</feature>
<reference evidence="4" key="2">
    <citation type="submission" date="2017-05" db="UniProtKB">
        <authorList>
            <consortium name="EnsemblMetazoa"/>
        </authorList>
    </citation>
    <scope>IDENTIFICATION</scope>
</reference>
<evidence type="ECO:0000259" key="3">
    <source>
        <dbReference type="PROSITE" id="PS50017"/>
    </source>
</evidence>
<dbReference type="GO" id="GO:0007165">
    <property type="term" value="P:signal transduction"/>
    <property type="evidence" value="ECO:0007669"/>
    <property type="project" value="InterPro"/>
</dbReference>
<proteinExistence type="predicted"/>
<feature type="compositionally biased region" description="Basic and acidic residues" evidence="1">
    <location>
        <begin position="300"/>
        <end position="321"/>
    </location>
</feature>
<evidence type="ECO:0008006" key="6">
    <source>
        <dbReference type="Google" id="ProtNLM"/>
    </source>
</evidence>
<dbReference type="CDD" id="cd01670">
    <property type="entry name" value="Death"/>
    <property type="match status" value="1"/>
</dbReference>
<dbReference type="Gene3D" id="1.10.533.10">
    <property type="entry name" value="Death Domain, Fas"/>
    <property type="match status" value="1"/>
</dbReference>
<organism evidence="4">
    <name type="scientific">Amphimedon queenslandica</name>
    <name type="common">Sponge</name>
    <dbReference type="NCBI Taxonomy" id="400682"/>
    <lineage>
        <taxon>Eukaryota</taxon>
        <taxon>Metazoa</taxon>
        <taxon>Porifera</taxon>
        <taxon>Demospongiae</taxon>
        <taxon>Heteroscleromorpha</taxon>
        <taxon>Haplosclerida</taxon>
        <taxon>Niphatidae</taxon>
        <taxon>Amphimedon</taxon>
    </lineage>
</organism>
<dbReference type="PROSITE" id="PS50003">
    <property type="entry name" value="PH_DOMAIN"/>
    <property type="match status" value="1"/>
</dbReference>
<dbReference type="KEGG" id="aqu:109589540"/>
<keyword evidence="5" id="KW-1185">Reference proteome</keyword>
<reference evidence="5" key="1">
    <citation type="journal article" date="2010" name="Nature">
        <title>The Amphimedon queenslandica genome and the evolution of animal complexity.</title>
        <authorList>
            <person name="Srivastava M."/>
            <person name="Simakov O."/>
            <person name="Chapman J."/>
            <person name="Fahey B."/>
            <person name="Gauthier M.E."/>
            <person name="Mitros T."/>
            <person name="Richards G.S."/>
            <person name="Conaco C."/>
            <person name="Dacre M."/>
            <person name="Hellsten U."/>
            <person name="Larroux C."/>
            <person name="Putnam N.H."/>
            <person name="Stanke M."/>
            <person name="Adamska M."/>
            <person name="Darling A."/>
            <person name="Degnan S.M."/>
            <person name="Oakley T.H."/>
            <person name="Plachetzki D.C."/>
            <person name="Zhai Y."/>
            <person name="Adamski M."/>
            <person name="Calcino A."/>
            <person name="Cummins S.F."/>
            <person name="Goodstein D.M."/>
            <person name="Harris C."/>
            <person name="Jackson D.J."/>
            <person name="Leys S.P."/>
            <person name="Shu S."/>
            <person name="Woodcroft B.J."/>
            <person name="Vervoort M."/>
            <person name="Kosik K.S."/>
            <person name="Manning G."/>
            <person name="Degnan B.M."/>
            <person name="Rokhsar D.S."/>
        </authorList>
    </citation>
    <scope>NUCLEOTIDE SEQUENCE [LARGE SCALE GENOMIC DNA]</scope>
</reference>
<dbReference type="AlphaFoldDB" id="A0A1X7T771"/>
<dbReference type="InterPro" id="IPR000488">
    <property type="entry name" value="Death_dom"/>
</dbReference>
<dbReference type="EnsemblMetazoa" id="XM_020005601.1">
    <property type="protein sequence ID" value="XP_019861160.1"/>
    <property type="gene ID" value="LOC109589540"/>
</dbReference>
<dbReference type="InParanoid" id="A0A1X7T771"/>
<dbReference type="SUPFAM" id="SSF50729">
    <property type="entry name" value="PH domain-like"/>
    <property type="match status" value="1"/>
</dbReference>
<evidence type="ECO:0000313" key="5">
    <source>
        <dbReference type="Proteomes" id="UP000007879"/>
    </source>
</evidence>
<dbReference type="Pfam" id="PF00531">
    <property type="entry name" value="Death"/>
    <property type="match status" value="1"/>
</dbReference>
<name>A0A1X7T771_AMPQE</name>
<dbReference type="Proteomes" id="UP000007879">
    <property type="component" value="Unassembled WGS sequence"/>
</dbReference>